<dbReference type="Gene3D" id="3.40.50.10540">
    <property type="entry name" value="Crotonobetainyl-coa:carnitine coa-transferase, domain 1"/>
    <property type="match status" value="1"/>
</dbReference>
<keyword evidence="1 2" id="KW-0808">Transferase</keyword>
<protein>
    <submittedName>
        <fullName evidence="2">CoA transferase</fullName>
    </submittedName>
</protein>
<evidence type="ECO:0000313" key="2">
    <source>
        <dbReference type="EMBL" id="QGZ63335.1"/>
    </source>
</evidence>
<name>A0A7Z2JHJ4_9BURK</name>
<dbReference type="GO" id="GO:0008410">
    <property type="term" value="F:CoA-transferase activity"/>
    <property type="evidence" value="ECO:0007669"/>
    <property type="project" value="TreeGrafter"/>
</dbReference>
<sequence length="414" mass="43534">MNAAQPRPLEGLTILDLTTALAGPYATLLLAGLGARVIKIENPSNPDTMRNNAPYLGRDGVTLQKRDAGDLSLSLLERGRNKLGVTLNLKSEEGRAMFVDLARHADAVVENYSAGTADRLGIGYATLAQVNPRLVYTSISGFGADELGGQNRAMDTIVQALSGLMLTSGLAGDAPVRVGVPIGDLSAPLYATIGTLAALLQAQRTGRGQHVDVSLLGALTSVVACEQSDVMERLGQSTRTGNTLTRLAPFGVFATADGHVAICSPTDKFVAALFGAMGAPELARDARFSSRDQRVKHADELHARVEAWTSRVPTAQVVDTLGALGVPCGAVRTPGEAVRDTRALRRGETTRLEHPVFGDTGDVVVTGLPIRMSGAFTGFDRPAPQLGEHNAAVYAELLGLSDDQLRELAARAVI</sequence>
<evidence type="ECO:0000313" key="3">
    <source>
        <dbReference type="Proteomes" id="UP000433577"/>
    </source>
</evidence>
<dbReference type="InterPro" id="IPR044855">
    <property type="entry name" value="CoA-Trfase_III_dom3_sf"/>
</dbReference>
<dbReference type="RefSeq" id="WP_158952328.1">
    <property type="nucleotide sequence ID" value="NZ_CP046914.1"/>
</dbReference>
<accession>A0A7Z2JHJ4</accession>
<dbReference type="InterPro" id="IPR050483">
    <property type="entry name" value="CoA-transferase_III_domain"/>
</dbReference>
<gene>
    <name evidence="2" type="ORF">FAZ98_16175</name>
</gene>
<dbReference type="Gene3D" id="3.30.1540.10">
    <property type="entry name" value="formyl-coa transferase, domain 3"/>
    <property type="match status" value="1"/>
</dbReference>
<evidence type="ECO:0000256" key="1">
    <source>
        <dbReference type="ARBA" id="ARBA00022679"/>
    </source>
</evidence>
<dbReference type="OrthoDB" id="8523055at2"/>
<dbReference type="AlphaFoldDB" id="A0A7Z2JHJ4"/>
<dbReference type="InterPro" id="IPR023606">
    <property type="entry name" value="CoA-Trfase_III_dom_1_sf"/>
</dbReference>
<dbReference type="PANTHER" id="PTHR48207:SF3">
    <property type="entry name" value="SUCCINATE--HYDROXYMETHYLGLUTARATE COA-TRANSFERASE"/>
    <property type="match status" value="1"/>
</dbReference>
<dbReference type="Proteomes" id="UP000433577">
    <property type="component" value="Chromosome 2"/>
</dbReference>
<dbReference type="SUPFAM" id="SSF89796">
    <property type="entry name" value="CoA-transferase family III (CaiB/BaiF)"/>
    <property type="match status" value="1"/>
</dbReference>
<proteinExistence type="predicted"/>
<organism evidence="2 3">
    <name type="scientific">Paraburkholderia acidisoli</name>
    <dbReference type="NCBI Taxonomy" id="2571748"/>
    <lineage>
        <taxon>Bacteria</taxon>
        <taxon>Pseudomonadati</taxon>
        <taxon>Pseudomonadota</taxon>
        <taxon>Betaproteobacteria</taxon>
        <taxon>Burkholderiales</taxon>
        <taxon>Burkholderiaceae</taxon>
        <taxon>Paraburkholderia</taxon>
    </lineage>
</organism>
<dbReference type="EMBL" id="CP046914">
    <property type="protein sequence ID" value="QGZ63335.1"/>
    <property type="molecule type" value="Genomic_DNA"/>
</dbReference>
<dbReference type="InterPro" id="IPR003673">
    <property type="entry name" value="CoA-Trfase_fam_III"/>
</dbReference>
<dbReference type="KEGG" id="pacs:FAZ98_16175"/>
<keyword evidence="3" id="KW-1185">Reference proteome</keyword>
<dbReference type="Pfam" id="PF02515">
    <property type="entry name" value="CoA_transf_3"/>
    <property type="match status" value="1"/>
</dbReference>
<reference evidence="2 3" key="1">
    <citation type="submission" date="2019-12" db="EMBL/GenBank/DDBJ databases">
        <title>Paraburkholderia acidiphila 7Q-K02 sp. nov and Paraburkholderia acidisoli DHF22 sp. nov., two strains isolated from forest soil.</title>
        <authorList>
            <person name="Gao Z."/>
            <person name="Qiu L."/>
        </authorList>
    </citation>
    <scope>NUCLEOTIDE SEQUENCE [LARGE SCALE GENOMIC DNA]</scope>
    <source>
        <strain evidence="2 3">DHF22</strain>
    </source>
</reference>
<dbReference type="PANTHER" id="PTHR48207">
    <property type="entry name" value="SUCCINATE--HYDROXYMETHYLGLUTARATE COA-TRANSFERASE"/>
    <property type="match status" value="1"/>
</dbReference>